<evidence type="ECO:0008006" key="3">
    <source>
        <dbReference type="Google" id="ProtNLM"/>
    </source>
</evidence>
<dbReference type="AlphaFoldDB" id="A0A3P8GW90"/>
<evidence type="ECO:0000313" key="1">
    <source>
        <dbReference type="EMBL" id="VDP93482.1"/>
    </source>
</evidence>
<evidence type="ECO:0000313" key="2">
    <source>
        <dbReference type="Proteomes" id="UP000272942"/>
    </source>
</evidence>
<gene>
    <name evidence="1" type="ORF">ECPE_LOCUS16210</name>
</gene>
<protein>
    <recommendedName>
        <fullName evidence="3">Methyltransf_11 domain-containing protein</fullName>
    </recommendedName>
</protein>
<proteinExistence type="predicted"/>
<sequence length="95" mass="10638">MAYLGAQVLGIDEVSESIHVATAHTQLTADRWKQAKRDCPRYETIGLNTVATRSRSHFDAVVMSELLEHVTDWENMLYLAHVCLKVSVIDLPGTL</sequence>
<dbReference type="InterPro" id="IPR029063">
    <property type="entry name" value="SAM-dependent_MTases_sf"/>
</dbReference>
<keyword evidence="2" id="KW-1185">Reference proteome</keyword>
<dbReference type="SUPFAM" id="SSF53335">
    <property type="entry name" value="S-adenosyl-L-methionine-dependent methyltransferases"/>
    <property type="match status" value="1"/>
</dbReference>
<organism evidence="1 2">
    <name type="scientific">Echinostoma caproni</name>
    <dbReference type="NCBI Taxonomy" id="27848"/>
    <lineage>
        <taxon>Eukaryota</taxon>
        <taxon>Metazoa</taxon>
        <taxon>Spiralia</taxon>
        <taxon>Lophotrochozoa</taxon>
        <taxon>Platyhelminthes</taxon>
        <taxon>Trematoda</taxon>
        <taxon>Digenea</taxon>
        <taxon>Plagiorchiida</taxon>
        <taxon>Echinostomata</taxon>
        <taxon>Echinostomatoidea</taxon>
        <taxon>Echinostomatidae</taxon>
        <taxon>Echinostoma</taxon>
    </lineage>
</organism>
<dbReference type="OrthoDB" id="3265906at2759"/>
<dbReference type="Gene3D" id="3.40.50.150">
    <property type="entry name" value="Vaccinia Virus protein VP39"/>
    <property type="match status" value="1"/>
</dbReference>
<dbReference type="EMBL" id="UZAN01063405">
    <property type="protein sequence ID" value="VDP93482.1"/>
    <property type="molecule type" value="Genomic_DNA"/>
</dbReference>
<dbReference type="Proteomes" id="UP000272942">
    <property type="component" value="Unassembled WGS sequence"/>
</dbReference>
<name>A0A3P8GW90_9TREM</name>
<reference evidence="1 2" key="1">
    <citation type="submission" date="2018-11" db="EMBL/GenBank/DDBJ databases">
        <authorList>
            <consortium name="Pathogen Informatics"/>
        </authorList>
    </citation>
    <scope>NUCLEOTIDE SEQUENCE [LARGE SCALE GENOMIC DNA]</scope>
    <source>
        <strain evidence="1 2">Egypt</strain>
    </source>
</reference>
<accession>A0A3P8GW90</accession>